<protein>
    <recommendedName>
        <fullName evidence="4">EMI domain-containing protein</fullName>
    </recommendedName>
</protein>
<dbReference type="InterPro" id="IPR011489">
    <property type="entry name" value="EMI_domain"/>
</dbReference>
<gene>
    <name evidence="5" type="ORF">GOODEAATRI_007069</name>
</gene>
<keyword evidence="2" id="KW-1015">Disulfide bond</keyword>
<dbReference type="PROSITE" id="PS51041">
    <property type="entry name" value="EMI"/>
    <property type="match status" value="1"/>
</dbReference>
<keyword evidence="6" id="KW-1185">Reference proteome</keyword>
<evidence type="ECO:0000256" key="2">
    <source>
        <dbReference type="ARBA" id="ARBA00023157"/>
    </source>
</evidence>
<name>A0ABV0P2C3_9TELE</name>
<dbReference type="Proteomes" id="UP001476798">
    <property type="component" value="Unassembled WGS sequence"/>
</dbReference>
<feature type="domain" description="EMI" evidence="4">
    <location>
        <begin position="1"/>
        <end position="34"/>
    </location>
</feature>
<evidence type="ECO:0000256" key="1">
    <source>
        <dbReference type="ARBA" id="ARBA00022729"/>
    </source>
</evidence>
<feature type="non-terminal residue" evidence="5">
    <location>
        <position position="1"/>
    </location>
</feature>
<organism evidence="5 6">
    <name type="scientific">Goodea atripinnis</name>
    <dbReference type="NCBI Taxonomy" id="208336"/>
    <lineage>
        <taxon>Eukaryota</taxon>
        <taxon>Metazoa</taxon>
        <taxon>Chordata</taxon>
        <taxon>Craniata</taxon>
        <taxon>Vertebrata</taxon>
        <taxon>Euteleostomi</taxon>
        <taxon>Actinopterygii</taxon>
        <taxon>Neopterygii</taxon>
        <taxon>Teleostei</taxon>
        <taxon>Neoteleostei</taxon>
        <taxon>Acanthomorphata</taxon>
        <taxon>Ovalentaria</taxon>
        <taxon>Atherinomorphae</taxon>
        <taxon>Cyprinodontiformes</taxon>
        <taxon>Goodeidae</taxon>
        <taxon>Goodea</taxon>
    </lineage>
</organism>
<sequence length="128" mass="14272">YRLSMHPTFCQKKKVITSLLWRCCPGHGGPNCEDEGDVPFTGVFLPAGAQKALRTGSGRIRQTKIDLWPLESEDNKANRAHLHMVQSAPTTPLIVEASLELHQLEQKEHKDRNRRTKADISPAGGSVY</sequence>
<evidence type="ECO:0000256" key="3">
    <source>
        <dbReference type="SAM" id="MobiDB-lite"/>
    </source>
</evidence>
<evidence type="ECO:0000313" key="6">
    <source>
        <dbReference type="Proteomes" id="UP001476798"/>
    </source>
</evidence>
<dbReference type="EMBL" id="JAHRIO010060318">
    <property type="protein sequence ID" value="MEQ2177773.1"/>
    <property type="molecule type" value="Genomic_DNA"/>
</dbReference>
<evidence type="ECO:0000313" key="5">
    <source>
        <dbReference type="EMBL" id="MEQ2177773.1"/>
    </source>
</evidence>
<keyword evidence="1" id="KW-0732">Signal</keyword>
<proteinExistence type="predicted"/>
<accession>A0ABV0P2C3</accession>
<feature type="region of interest" description="Disordered" evidence="3">
    <location>
        <begin position="105"/>
        <end position="128"/>
    </location>
</feature>
<comment type="caution">
    <text evidence="5">The sequence shown here is derived from an EMBL/GenBank/DDBJ whole genome shotgun (WGS) entry which is preliminary data.</text>
</comment>
<evidence type="ECO:0000259" key="4">
    <source>
        <dbReference type="PROSITE" id="PS51041"/>
    </source>
</evidence>
<reference evidence="5 6" key="1">
    <citation type="submission" date="2021-06" db="EMBL/GenBank/DDBJ databases">
        <authorList>
            <person name="Palmer J.M."/>
        </authorList>
    </citation>
    <scope>NUCLEOTIDE SEQUENCE [LARGE SCALE GENOMIC DNA]</scope>
    <source>
        <strain evidence="5 6">GA_2019</strain>
        <tissue evidence="5">Muscle</tissue>
    </source>
</reference>